<name>A0A9P5QAA1_9AGAR</name>
<organism evidence="2 3">
    <name type="scientific">Rhodocollybia butyracea</name>
    <dbReference type="NCBI Taxonomy" id="206335"/>
    <lineage>
        <taxon>Eukaryota</taxon>
        <taxon>Fungi</taxon>
        <taxon>Dikarya</taxon>
        <taxon>Basidiomycota</taxon>
        <taxon>Agaricomycotina</taxon>
        <taxon>Agaricomycetes</taxon>
        <taxon>Agaricomycetidae</taxon>
        <taxon>Agaricales</taxon>
        <taxon>Marasmiineae</taxon>
        <taxon>Omphalotaceae</taxon>
        <taxon>Rhodocollybia</taxon>
    </lineage>
</organism>
<dbReference type="InterPro" id="IPR018870">
    <property type="entry name" value="Tti2"/>
</dbReference>
<dbReference type="OrthoDB" id="6417021at2759"/>
<proteinExistence type="inferred from homology"/>
<dbReference type="EMBL" id="JADNRY010000006">
    <property type="protein sequence ID" value="KAF9076660.1"/>
    <property type="molecule type" value="Genomic_DNA"/>
</dbReference>
<reference evidence="2" key="1">
    <citation type="submission" date="2020-11" db="EMBL/GenBank/DDBJ databases">
        <authorList>
            <consortium name="DOE Joint Genome Institute"/>
            <person name="Ahrendt S."/>
            <person name="Riley R."/>
            <person name="Andreopoulos W."/>
            <person name="Labutti K."/>
            <person name="Pangilinan J."/>
            <person name="Ruiz-Duenas F.J."/>
            <person name="Barrasa J.M."/>
            <person name="Sanchez-Garcia M."/>
            <person name="Camarero S."/>
            <person name="Miyauchi S."/>
            <person name="Serrano A."/>
            <person name="Linde D."/>
            <person name="Babiker R."/>
            <person name="Drula E."/>
            <person name="Ayuso-Fernandez I."/>
            <person name="Pacheco R."/>
            <person name="Padilla G."/>
            <person name="Ferreira P."/>
            <person name="Barriuso J."/>
            <person name="Kellner H."/>
            <person name="Castanera R."/>
            <person name="Alfaro M."/>
            <person name="Ramirez L."/>
            <person name="Pisabarro A.G."/>
            <person name="Kuo A."/>
            <person name="Tritt A."/>
            <person name="Lipzen A."/>
            <person name="He G."/>
            <person name="Yan M."/>
            <person name="Ng V."/>
            <person name="Cullen D."/>
            <person name="Martin F."/>
            <person name="Rosso M.-N."/>
            <person name="Henrissat B."/>
            <person name="Hibbett D."/>
            <person name="Martinez A.T."/>
            <person name="Grigoriev I.V."/>
        </authorList>
    </citation>
    <scope>NUCLEOTIDE SEQUENCE</scope>
    <source>
        <strain evidence="2">AH 40177</strain>
    </source>
</reference>
<comment type="caution">
    <text evidence="2">The sequence shown here is derived from an EMBL/GenBank/DDBJ whole genome shotgun (WGS) entry which is preliminary data.</text>
</comment>
<dbReference type="SUPFAM" id="SSF48371">
    <property type="entry name" value="ARM repeat"/>
    <property type="match status" value="1"/>
</dbReference>
<dbReference type="Pfam" id="PF10521">
    <property type="entry name" value="Tti2"/>
    <property type="match status" value="1"/>
</dbReference>
<sequence>MSSNLQTLLKALDIPAEHAQSESAETISRLDAWKGNTLRVLHDLSELLKNQEYSVSEQADIIAASASFDGEDSWITPESQDLATEILANFSEPSFELMVQLLETNINNLFRSSPHPSLNISTGRKLDRPAGGSMGGIDFYEAQAWKKYPQAFNIMFWCLCHIQAYEYDRLWYLVIPPVMTFLDDYQVSYKLKGVRLVTELLEHAPREILKRTGVDGLLLTSLNTCLAQLDDLESPKLIKATVSASLSVTLLTTTPGSVVQFNQLCALLGERIIGTIWLYSYDKPGVVQASVDALSPLLKALGLGCSRYLKALIPQLVHPLVPVPFKPMSEELQICSLKALTVVIYECSCRMSQWKGTIIDGISRCWVHLADSPFVDPSRMELQRQLRSACEALASACPTVVEDEFRRLVAVDHNLFQSLVGGSGKTLPGIV</sequence>
<dbReference type="GO" id="GO:0110078">
    <property type="term" value="C:TTT Hsp90 cochaperone complex"/>
    <property type="evidence" value="ECO:0007669"/>
    <property type="project" value="InterPro"/>
</dbReference>
<dbReference type="PANTHER" id="PTHR32226:SF2">
    <property type="entry name" value="TELO2-INTERACTING PROTEIN 2"/>
    <property type="match status" value="1"/>
</dbReference>
<gene>
    <name evidence="2" type="ORF">BDP27DRAFT_1284592</name>
</gene>
<comment type="similarity">
    <text evidence="1">Belongs to the TTI2 family.</text>
</comment>
<protein>
    <submittedName>
        <fullName evidence="2">Uncharacterized protein</fullName>
    </submittedName>
</protein>
<dbReference type="AlphaFoldDB" id="A0A9P5QAA1"/>
<evidence type="ECO:0000313" key="2">
    <source>
        <dbReference type="EMBL" id="KAF9076660.1"/>
    </source>
</evidence>
<keyword evidence="3" id="KW-1185">Reference proteome</keyword>
<dbReference type="PANTHER" id="PTHR32226">
    <property type="entry name" value="TELO2-INTERACTING PROTEIN 2"/>
    <property type="match status" value="1"/>
</dbReference>
<accession>A0A9P5QAA1</accession>
<dbReference type="GO" id="GO:0005634">
    <property type="term" value="C:nucleus"/>
    <property type="evidence" value="ECO:0007669"/>
    <property type="project" value="TreeGrafter"/>
</dbReference>
<dbReference type="InterPro" id="IPR016024">
    <property type="entry name" value="ARM-type_fold"/>
</dbReference>
<evidence type="ECO:0000256" key="1">
    <source>
        <dbReference type="ARBA" id="ARBA00034736"/>
    </source>
</evidence>
<dbReference type="Proteomes" id="UP000772434">
    <property type="component" value="Unassembled WGS sequence"/>
</dbReference>
<evidence type="ECO:0000313" key="3">
    <source>
        <dbReference type="Proteomes" id="UP000772434"/>
    </source>
</evidence>
<dbReference type="GO" id="GO:0005829">
    <property type="term" value="C:cytosol"/>
    <property type="evidence" value="ECO:0007669"/>
    <property type="project" value="TreeGrafter"/>
</dbReference>